<dbReference type="Proteomes" id="UP000715651">
    <property type="component" value="Unassembled WGS sequence"/>
</dbReference>
<proteinExistence type="predicted"/>
<evidence type="ECO:0000313" key="2">
    <source>
        <dbReference type="Proteomes" id="UP000715651"/>
    </source>
</evidence>
<reference evidence="1" key="2">
    <citation type="submission" date="2021-09" db="EMBL/GenBank/DDBJ databases">
        <authorList>
            <person name="Gilroy R."/>
        </authorList>
    </citation>
    <scope>NUCLEOTIDE SEQUENCE</scope>
    <source>
        <strain evidence="1">578</strain>
    </source>
</reference>
<dbReference type="AlphaFoldDB" id="A0A921FUF7"/>
<name>A0A921FUF7_9BIFI</name>
<organism evidence="1 2">
    <name type="scientific">Aeriscardovia aeriphila</name>
    <dbReference type="NCBI Taxonomy" id="218139"/>
    <lineage>
        <taxon>Bacteria</taxon>
        <taxon>Bacillati</taxon>
        <taxon>Actinomycetota</taxon>
        <taxon>Actinomycetes</taxon>
        <taxon>Bifidobacteriales</taxon>
        <taxon>Bifidobacteriaceae</taxon>
        <taxon>Aeriscardovia</taxon>
    </lineage>
</organism>
<evidence type="ECO:0000313" key="1">
    <source>
        <dbReference type="EMBL" id="HJF18244.1"/>
    </source>
</evidence>
<dbReference type="EMBL" id="DYWK01000006">
    <property type="protein sequence ID" value="HJF18244.1"/>
    <property type="molecule type" value="Genomic_DNA"/>
</dbReference>
<comment type="caution">
    <text evidence="1">The sequence shown here is derived from an EMBL/GenBank/DDBJ whole genome shotgun (WGS) entry which is preliminary data.</text>
</comment>
<gene>
    <name evidence="1" type="ORF">K8U78_03700</name>
</gene>
<reference evidence="1" key="1">
    <citation type="journal article" date="2021" name="PeerJ">
        <title>Extensive microbial diversity within the chicken gut microbiome revealed by metagenomics and culture.</title>
        <authorList>
            <person name="Gilroy R."/>
            <person name="Ravi A."/>
            <person name="Getino M."/>
            <person name="Pursley I."/>
            <person name="Horton D.L."/>
            <person name="Alikhan N.F."/>
            <person name="Baker D."/>
            <person name="Gharbi K."/>
            <person name="Hall N."/>
            <person name="Watson M."/>
            <person name="Adriaenssens E.M."/>
            <person name="Foster-Nyarko E."/>
            <person name="Jarju S."/>
            <person name="Secka A."/>
            <person name="Antonio M."/>
            <person name="Oren A."/>
            <person name="Chaudhuri R.R."/>
            <person name="La Ragione R."/>
            <person name="Hildebrand F."/>
            <person name="Pallen M.J."/>
        </authorList>
    </citation>
    <scope>NUCLEOTIDE SEQUENCE</scope>
    <source>
        <strain evidence="1">578</strain>
    </source>
</reference>
<accession>A0A921FUF7</accession>
<sequence>MGTASALVHATAGTVPTLVCHQ</sequence>
<protein>
    <submittedName>
        <fullName evidence="1">Uncharacterized protein</fullName>
    </submittedName>
</protein>